<dbReference type="Pfam" id="PF07679">
    <property type="entry name" value="I-set"/>
    <property type="match status" value="1"/>
</dbReference>
<gene>
    <name evidence="6" type="ORF">C0J50_8131</name>
</gene>
<dbReference type="InterPro" id="IPR007110">
    <property type="entry name" value="Ig-like_dom"/>
</dbReference>
<keyword evidence="7" id="KW-1185">Reference proteome</keyword>
<keyword evidence="1" id="KW-0732">Signal</keyword>
<dbReference type="InterPro" id="IPR036179">
    <property type="entry name" value="Ig-like_dom_sf"/>
</dbReference>
<dbReference type="Gene3D" id="2.60.40.10">
    <property type="entry name" value="Immunoglobulins"/>
    <property type="match status" value="1"/>
</dbReference>
<organism evidence="6 7">
    <name type="scientific">Silurus asotus</name>
    <name type="common">Amur catfish</name>
    <name type="synonym">Parasilurus asotus</name>
    <dbReference type="NCBI Taxonomy" id="30991"/>
    <lineage>
        <taxon>Eukaryota</taxon>
        <taxon>Metazoa</taxon>
        <taxon>Chordata</taxon>
        <taxon>Craniata</taxon>
        <taxon>Vertebrata</taxon>
        <taxon>Euteleostomi</taxon>
        <taxon>Actinopterygii</taxon>
        <taxon>Neopterygii</taxon>
        <taxon>Teleostei</taxon>
        <taxon>Ostariophysi</taxon>
        <taxon>Siluriformes</taxon>
        <taxon>Siluridae</taxon>
        <taxon>Silurus</taxon>
    </lineage>
</organism>
<evidence type="ECO:0000259" key="5">
    <source>
        <dbReference type="PROSITE" id="PS50835"/>
    </source>
</evidence>
<dbReference type="InterPro" id="IPR013783">
    <property type="entry name" value="Ig-like_fold"/>
</dbReference>
<evidence type="ECO:0000313" key="6">
    <source>
        <dbReference type="EMBL" id="KAI5629232.1"/>
    </source>
</evidence>
<evidence type="ECO:0000256" key="1">
    <source>
        <dbReference type="ARBA" id="ARBA00022729"/>
    </source>
</evidence>
<accession>A0AAD5FVC2</accession>
<reference evidence="6" key="1">
    <citation type="submission" date="2018-07" db="EMBL/GenBank/DDBJ databases">
        <title>Comparative genomics of catfishes provides insights into carnivory and benthic adaptation.</title>
        <authorList>
            <person name="Zhang Y."/>
            <person name="Wang D."/>
            <person name="Peng Z."/>
            <person name="Zheng S."/>
            <person name="Shao F."/>
            <person name="Tao W."/>
        </authorList>
    </citation>
    <scope>NUCLEOTIDE SEQUENCE</scope>
    <source>
        <strain evidence="6">Chongqing</strain>
    </source>
</reference>
<sequence length="163" mass="18473">MVIKPNITTCIDPCRNIDFNIQNMSLILVNLTLEDEGTYEEKTILKNNTVKYFNFMLSLLYASNITISSSPGSLTLKCEIFGEFKLLRWFRNDLPLPDDQRFSFTENNKTMKVSNLIRSDCGTYTCQVSNENETSEVKVSVTGENTEVCKDSPSSDDCFCVSV</sequence>
<keyword evidence="2" id="KW-1015">Disulfide bond</keyword>
<dbReference type="PROSITE" id="PS50835">
    <property type="entry name" value="IG_LIKE"/>
    <property type="match status" value="1"/>
</dbReference>
<dbReference type="Proteomes" id="UP001205998">
    <property type="component" value="Unassembled WGS sequence"/>
</dbReference>
<comment type="caution">
    <text evidence="6">The sequence shown here is derived from an EMBL/GenBank/DDBJ whole genome shotgun (WGS) entry which is preliminary data.</text>
</comment>
<evidence type="ECO:0000256" key="2">
    <source>
        <dbReference type="ARBA" id="ARBA00023157"/>
    </source>
</evidence>
<dbReference type="InterPro" id="IPR013098">
    <property type="entry name" value="Ig_I-set"/>
</dbReference>
<dbReference type="CDD" id="cd00096">
    <property type="entry name" value="Ig"/>
    <property type="match status" value="1"/>
</dbReference>
<evidence type="ECO:0000313" key="7">
    <source>
        <dbReference type="Proteomes" id="UP001205998"/>
    </source>
</evidence>
<dbReference type="AlphaFoldDB" id="A0AAD5FVC2"/>
<evidence type="ECO:0000256" key="3">
    <source>
        <dbReference type="ARBA" id="ARBA00023180"/>
    </source>
</evidence>
<name>A0AAD5FVC2_SILAS</name>
<proteinExistence type="predicted"/>
<keyword evidence="3" id="KW-0325">Glycoprotein</keyword>
<dbReference type="PANTHER" id="PTHR44337">
    <property type="entry name" value="CARCINOEMBRYONIC ANTIGEN-RELATED CELL ADHESION MOLECULE 8"/>
    <property type="match status" value="1"/>
</dbReference>
<feature type="domain" description="Ig-like" evidence="5">
    <location>
        <begin position="73"/>
        <end position="142"/>
    </location>
</feature>
<dbReference type="EMBL" id="MU537915">
    <property type="protein sequence ID" value="KAI5629232.1"/>
    <property type="molecule type" value="Genomic_DNA"/>
</dbReference>
<dbReference type="PANTHER" id="PTHR44337:SF20">
    <property type="entry name" value="CARCINOEMBRYONIC ANTIGEN-RELATED CELL ADHESION MOLECULE 5-RELATED"/>
    <property type="match status" value="1"/>
</dbReference>
<dbReference type="SUPFAM" id="SSF48726">
    <property type="entry name" value="Immunoglobulin"/>
    <property type="match status" value="1"/>
</dbReference>
<dbReference type="SMART" id="SM00409">
    <property type="entry name" value="IG"/>
    <property type="match status" value="1"/>
</dbReference>
<dbReference type="InterPro" id="IPR003599">
    <property type="entry name" value="Ig_sub"/>
</dbReference>
<keyword evidence="4" id="KW-0393">Immunoglobulin domain</keyword>
<dbReference type="InterPro" id="IPR052598">
    <property type="entry name" value="IgSF_CEA-related"/>
</dbReference>
<protein>
    <submittedName>
        <fullName evidence="6">HEPACAM family member 2-like</fullName>
    </submittedName>
</protein>
<evidence type="ECO:0000256" key="4">
    <source>
        <dbReference type="ARBA" id="ARBA00023319"/>
    </source>
</evidence>